<reference evidence="2 3" key="1">
    <citation type="submission" date="2019-03" db="EMBL/GenBank/DDBJ databases">
        <title>Draft genome sequences of novel Actinobacteria.</title>
        <authorList>
            <person name="Sahin N."/>
            <person name="Ay H."/>
            <person name="Saygin H."/>
        </authorList>
    </citation>
    <scope>NUCLEOTIDE SEQUENCE [LARGE SCALE GENOMIC DNA]</scope>
    <source>
        <strain evidence="2 3">16K404</strain>
    </source>
</reference>
<dbReference type="EMBL" id="SMKV01000043">
    <property type="protein sequence ID" value="TDC88381.1"/>
    <property type="molecule type" value="Genomic_DNA"/>
</dbReference>
<feature type="compositionally biased region" description="Basic and acidic residues" evidence="1">
    <location>
        <begin position="34"/>
        <end position="49"/>
    </location>
</feature>
<dbReference type="RefSeq" id="WP_132626950.1">
    <property type="nucleotide sequence ID" value="NZ_SMKV01000043.1"/>
</dbReference>
<organism evidence="2 3">
    <name type="scientific">Saccharopolyspora aridisoli</name>
    <dbReference type="NCBI Taxonomy" id="2530385"/>
    <lineage>
        <taxon>Bacteria</taxon>
        <taxon>Bacillati</taxon>
        <taxon>Actinomycetota</taxon>
        <taxon>Actinomycetes</taxon>
        <taxon>Pseudonocardiales</taxon>
        <taxon>Pseudonocardiaceae</taxon>
        <taxon>Saccharopolyspora</taxon>
    </lineage>
</organism>
<proteinExistence type="predicted"/>
<dbReference type="AlphaFoldDB" id="A0A4R4UAG7"/>
<feature type="compositionally biased region" description="Basic and acidic residues" evidence="1">
    <location>
        <begin position="78"/>
        <end position="94"/>
    </location>
</feature>
<evidence type="ECO:0000313" key="3">
    <source>
        <dbReference type="Proteomes" id="UP000294744"/>
    </source>
</evidence>
<accession>A0A4R4UAG7</accession>
<evidence type="ECO:0000256" key="1">
    <source>
        <dbReference type="SAM" id="MobiDB-lite"/>
    </source>
</evidence>
<dbReference type="Proteomes" id="UP000294744">
    <property type="component" value="Unassembled WGS sequence"/>
</dbReference>
<dbReference type="OrthoDB" id="3699490at2"/>
<evidence type="ECO:0000313" key="2">
    <source>
        <dbReference type="EMBL" id="TDC88381.1"/>
    </source>
</evidence>
<gene>
    <name evidence="2" type="ORF">E1161_23765</name>
</gene>
<keyword evidence="3" id="KW-1185">Reference proteome</keyword>
<name>A0A4R4UAG7_9PSEU</name>
<comment type="caution">
    <text evidence="2">The sequence shown here is derived from an EMBL/GenBank/DDBJ whole genome shotgun (WGS) entry which is preliminary data.</text>
</comment>
<sequence>MTFTATHIEPKLDVDRLAEQLAAFASFFAAQPKPADDDRGTDPRAEGPGRVDPVPGDPVDTSHHGASQSPVASAGAPDNRDPSKPRERSDERRD</sequence>
<feature type="compositionally biased region" description="Low complexity" evidence="1">
    <location>
        <begin position="50"/>
        <end position="59"/>
    </location>
</feature>
<feature type="region of interest" description="Disordered" evidence="1">
    <location>
        <begin position="28"/>
        <end position="94"/>
    </location>
</feature>
<protein>
    <submittedName>
        <fullName evidence="2">Uncharacterized protein</fullName>
    </submittedName>
</protein>